<evidence type="ECO:0000313" key="3">
    <source>
        <dbReference type="Proteomes" id="UP000694888"/>
    </source>
</evidence>
<evidence type="ECO:0000256" key="1">
    <source>
        <dbReference type="SAM" id="MobiDB-lite"/>
    </source>
</evidence>
<reference evidence="4" key="1">
    <citation type="submission" date="2025-08" db="UniProtKB">
        <authorList>
            <consortium name="RefSeq"/>
        </authorList>
    </citation>
    <scope>IDENTIFICATION</scope>
</reference>
<feature type="domain" description="MAGE" evidence="2">
    <location>
        <begin position="43"/>
        <end position="245"/>
    </location>
</feature>
<dbReference type="SMART" id="SM01373">
    <property type="entry name" value="MAGE"/>
    <property type="match status" value="1"/>
</dbReference>
<dbReference type="Pfam" id="PF01454">
    <property type="entry name" value="MAGE"/>
    <property type="match status" value="1"/>
</dbReference>
<dbReference type="GeneID" id="101856319"/>
<feature type="compositionally biased region" description="Low complexity" evidence="1">
    <location>
        <begin position="1"/>
        <end position="14"/>
    </location>
</feature>
<evidence type="ECO:0000313" key="4">
    <source>
        <dbReference type="RefSeq" id="XP_005113491.2"/>
    </source>
</evidence>
<dbReference type="InterPro" id="IPR002190">
    <property type="entry name" value="MHD_dom"/>
</dbReference>
<dbReference type="InterPro" id="IPR041899">
    <property type="entry name" value="MAGE_WH2"/>
</dbReference>
<evidence type="ECO:0000259" key="2">
    <source>
        <dbReference type="PROSITE" id="PS50838"/>
    </source>
</evidence>
<organism evidence="3 4">
    <name type="scientific">Aplysia californica</name>
    <name type="common">California sea hare</name>
    <dbReference type="NCBI Taxonomy" id="6500"/>
    <lineage>
        <taxon>Eukaryota</taxon>
        <taxon>Metazoa</taxon>
        <taxon>Spiralia</taxon>
        <taxon>Lophotrochozoa</taxon>
        <taxon>Mollusca</taxon>
        <taxon>Gastropoda</taxon>
        <taxon>Heterobranchia</taxon>
        <taxon>Euthyneura</taxon>
        <taxon>Tectipleura</taxon>
        <taxon>Aplysiida</taxon>
        <taxon>Aplysioidea</taxon>
        <taxon>Aplysiidae</taxon>
        <taxon>Aplysia</taxon>
    </lineage>
</organism>
<gene>
    <name evidence="4" type="primary">LOC101856319</name>
</gene>
<accession>A0ABM0KBB9</accession>
<dbReference type="InterPro" id="IPR041898">
    <property type="entry name" value="MAGE_WH1"/>
</dbReference>
<feature type="compositionally biased region" description="Polar residues" evidence="1">
    <location>
        <begin position="15"/>
        <end position="33"/>
    </location>
</feature>
<name>A0ABM0KBB9_APLCA</name>
<dbReference type="Proteomes" id="UP000694888">
    <property type="component" value="Unplaced"/>
</dbReference>
<dbReference type="PROSITE" id="PS50838">
    <property type="entry name" value="MAGE"/>
    <property type="match status" value="1"/>
</dbReference>
<proteinExistence type="predicted"/>
<dbReference type="RefSeq" id="XP_005113491.2">
    <property type="nucleotide sequence ID" value="XM_005113434.2"/>
</dbReference>
<dbReference type="InterPro" id="IPR037445">
    <property type="entry name" value="MAGE"/>
</dbReference>
<dbReference type="PANTHER" id="PTHR11736:SF14">
    <property type="entry name" value="NSE3 HOMOLOG, SMC5-SMC6 COMPLEX COMPONENT"/>
    <property type="match status" value="1"/>
</dbReference>
<keyword evidence="3" id="KW-1185">Reference proteome</keyword>
<protein>
    <submittedName>
        <fullName evidence="4">Non-structural maintenance of chromosomes element 3 homolog</fullName>
    </submittedName>
</protein>
<dbReference type="Gene3D" id="1.10.10.1210">
    <property type="entry name" value="MAGE homology domain, winged helix WH2 motif"/>
    <property type="match status" value="1"/>
</dbReference>
<sequence length="264" mass="29931">MPRQSQISSSQASQRAGNSSQLSQVPSSQNQSRASREMDPVEVEKKVNELVQFLLVKDQKKIPVKKSEINKQILKESSRSFPEFMRQASEKLSEVFGFQVVELQDKLKGSYVLVNKLNNKASSPHISWSPEDEAKMALLAMILSTIFMNGNIITEEDLWHALKKIGIRSDEKHGTFGNVKSVIMEEFVRQGYLELVPQPNTDPQVKDIAWGQRAKHEFSKRDALNFVSQIYDTEPTAWLHQWQQVQAEAEAQDQDRPSTSAATS</sequence>
<dbReference type="Gene3D" id="1.10.10.1200">
    <property type="entry name" value="MAGE homology domain, winged helix WH1 motif"/>
    <property type="match status" value="1"/>
</dbReference>
<dbReference type="PANTHER" id="PTHR11736">
    <property type="entry name" value="MELANOMA-ASSOCIATED ANTIGEN MAGE ANTIGEN"/>
    <property type="match status" value="1"/>
</dbReference>
<feature type="region of interest" description="Disordered" evidence="1">
    <location>
        <begin position="1"/>
        <end position="41"/>
    </location>
</feature>